<dbReference type="KEGG" id="cdx:CDES_04930"/>
<keyword evidence="1" id="KW-0472">Membrane</keyword>
<name>A0A0M4CD91_9CORY</name>
<dbReference type="EMBL" id="CP009220">
    <property type="protein sequence ID" value="ALC05428.1"/>
    <property type="molecule type" value="Genomic_DNA"/>
</dbReference>
<protein>
    <recommendedName>
        <fullName evidence="4">DUF4245 domain-containing protein</fullName>
    </recommendedName>
</protein>
<dbReference type="InterPro" id="IPR025339">
    <property type="entry name" value="DUF4245"/>
</dbReference>
<dbReference type="Proteomes" id="UP000068067">
    <property type="component" value="Chromosome"/>
</dbReference>
<organism evidence="2 3">
    <name type="scientific">Corynebacterium deserti GIMN1.010</name>
    <dbReference type="NCBI Taxonomy" id="931089"/>
    <lineage>
        <taxon>Bacteria</taxon>
        <taxon>Bacillati</taxon>
        <taxon>Actinomycetota</taxon>
        <taxon>Actinomycetes</taxon>
        <taxon>Mycobacteriales</taxon>
        <taxon>Corynebacteriaceae</taxon>
        <taxon>Corynebacterium</taxon>
    </lineage>
</organism>
<keyword evidence="1" id="KW-0812">Transmembrane</keyword>
<proteinExistence type="predicted"/>
<feature type="transmembrane region" description="Helical" evidence="1">
    <location>
        <begin position="64"/>
        <end position="84"/>
    </location>
</feature>
<evidence type="ECO:0000313" key="2">
    <source>
        <dbReference type="EMBL" id="ALC05428.1"/>
    </source>
</evidence>
<reference evidence="2 3" key="1">
    <citation type="submission" date="2014-08" db="EMBL/GenBank/DDBJ databases">
        <title>Complete genome sequence of Corynebacterium deserti GIMN1.010 (=DSM 45689), isolated from desert sand in western China.</title>
        <authorList>
            <person name="Ruckert C."/>
            <person name="Albersmeier A."/>
            <person name="Kalinowski J."/>
        </authorList>
    </citation>
    <scope>NUCLEOTIDE SEQUENCE [LARGE SCALE GENOMIC DNA]</scope>
    <source>
        <strain evidence="2 3">GIMN1.010</strain>
    </source>
</reference>
<sequence length="239" mass="26244">MDWYYENGVSDGTKGINPHTPHCCIFGREVWGSVHPKGGWWAKSCHTMRVAEKRPKIFDGSKDMVLSLVVSAIVMFVAVGFTGMCTFNTGTPENGEVPSVDAATFMSMEARSMSDHATRLPETPEGWTTNSARRTQIDDTPASVVGYVTAEEGYIQLTQTGENVDDAVQGYDSRWRDLSETYGLDGHEVGIYTSEEDDVRDLRVMDLGDARIMVSGAATDEEFNELLTAVAEAEPLPTN</sequence>
<keyword evidence="3" id="KW-1185">Reference proteome</keyword>
<accession>A0A0M4CD91</accession>
<dbReference type="Pfam" id="PF14030">
    <property type="entry name" value="DUF4245"/>
    <property type="match status" value="1"/>
</dbReference>
<evidence type="ECO:0000256" key="1">
    <source>
        <dbReference type="SAM" id="Phobius"/>
    </source>
</evidence>
<keyword evidence="1" id="KW-1133">Transmembrane helix</keyword>
<dbReference type="PATRIC" id="fig|931089.4.peg.998"/>
<gene>
    <name evidence="2" type="ORF">CDES_04930</name>
</gene>
<dbReference type="STRING" id="931089.CDES_04930"/>
<evidence type="ECO:0008006" key="4">
    <source>
        <dbReference type="Google" id="ProtNLM"/>
    </source>
</evidence>
<evidence type="ECO:0000313" key="3">
    <source>
        <dbReference type="Proteomes" id="UP000068067"/>
    </source>
</evidence>
<dbReference type="AlphaFoldDB" id="A0A0M4CD91"/>